<reference evidence="10 11" key="2">
    <citation type="submission" date="2019-02" db="EMBL/GenBank/DDBJ databases">
        <title>'Lichenibacterium ramalinii' gen. nov. sp. nov., 'Lichenibacterium minor' gen. nov. sp. nov.</title>
        <authorList>
            <person name="Pankratov T."/>
        </authorList>
    </citation>
    <scope>NUCLEOTIDE SEQUENCE [LARGE SCALE GENOMIC DNA]</scope>
    <source>
        <strain evidence="10 11">RmlP026</strain>
    </source>
</reference>
<evidence type="ECO:0000313" key="11">
    <source>
        <dbReference type="Proteomes" id="UP000290759"/>
    </source>
</evidence>
<dbReference type="Proteomes" id="UP000290759">
    <property type="component" value="Unassembled WGS sequence"/>
</dbReference>
<keyword evidence="11" id="KW-1185">Reference proteome</keyword>
<dbReference type="GO" id="GO:0016705">
    <property type="term" value="F:oxidoreductase activity, acting on paired donors, with incorporation or reduction of molecular oxygen"/>
    <property type="evidence" value="ECO:0007669"/>
    <property type="project" value="InterPro"/>
</dbReference>
<gene>
    <name evidence="10" type="ORF">D3273_03110</name>
</gene>
<evidence type="ECO:0000256" key="6">
    <source>
        <dbReference type="ARBA" id="ARBA00023004"/>
    </source>
</evidence>
<dbReference type="InterPro" id="IPR036396">
    <property type="entry name" value="Cyt_P450_sf"/>
</dbReference>
<keyword evidence="3 9" id="KW-0349">Heme</keyword>
<comment type="function">
    <text evidence="8">Cytochromes P450 are a group of heme-thiolate monooxygenases. They oxidize a variety of structurally unrelated compounds, including steroids, fatty acids, and xenobiotics.</text>
</comment>
<dbReference type="SUPFAM" id="SSF48264">
    <property type="entry name" value="Cytochrome P450"/>
    <property type="match status" value="1"/>
</dbReference>
<evidence type="ECO:0000256" key="7">
    <source>
        <dbReference type="ARBA" id="ARBA00023033"/>
    </source>
</evidence>
<evidence type="ECO:0000256" key="3">
    <source>
        <dbReference type="ARBA" id="ARBA00022617"/>
    </source>
</evidence>
<dbReference type="GO" id="GO:0020037">
    <property type="term" value="F:heme binding"/>
    <property type="evidence" value="ECO:0007669"/>
    <property type="project" value="InterPro"/>
</dbReference>
<dbReference type="Pfam" id="PF00067">
    <property type="entry name" value="p450"/>
    <property type="match status" value="1"/>
</dbReference>
<dbReference type="PRINTS" id="PR00385">
    <property type="entry name" value="P450"/>
</dbReference>
<keyword evidence="5 9" id="KW-0560">Oxidoreductase</keyword>
<dbReference type="EMBL" id="QYBB01000002">
    <property type="protein sequence ID" value="RYC33476.1"/>
    <property type="molecule type" value="Genomic_DNA"/>
</dbReference>
<keyword evidence="4 9" id="KW-0479">Metal-binding</keyword>
<evidence type="ECO:0000256" key="5">
    <source>
        <dbReference type="ARBA" id="ARBA00023002"/>
    </source>
</evidence>
<dbReference type="InterPro" id="IPR001128">
    <property type="entry name" value="Cyt_P450"/>
</dbReference>
<proteinExistence type="inferred from homology"/>
<dbReference type="Gene3D" id="1.10.630.10">
    <property type="entry name" value="Cytochrome P450"/>
    <property type="match status" value="1"/>
</dbReference>
<evidence type="ECO:0000256" key="8">
    <source>
        <dbReference type="ARBA" id="ARBA00043906"/>
    </source>
</evidence>
<organism evidence="10 11">
    <name type="scientific">Lichenibacterium minor</name>
    <dbReference type="NCBI Taxonomy" id="2316528"/>
    <lineage>
        <taxon>Bacteria</taxon>
        <taxon>Pseudomonadati</taxon>
        <taxon>Pseudomonadota</taxon>
        <taxon>Alphaproteobacteria</taxon>
        <taxon>Hyphomicrobiales</taxon>
        <taxon>Lichenihabitantaceae</taxon>
        <taxon>Lichenibacterium</taxon>
    </lineage>
</organism>
<evidence type="ECO:0000313" key="10">
    <source>
        <dbReference type="EMBL" id="RYC33476.1"/>
    </source>
</evidence>
<dbReference type="CDD" id="cd20625">
    <property type="entry name" value="CYP164-like"/>
    <property type="match status" value="1"/>
</dbReference>
<dbReference type="PRINTS" id="PR00359">
    <property type="entry name" value="BP450"/>
</dbReference>
<comment type="cofactor">
    <cofactor evidence="1">
        <name>heme</name>
        <dbReference type="ChEBI" id="CHEBI:30413"/>
    </cofactor>
</comment>
<comment type="similarity">
    <text evidence="2 9">Belongs to the cytochrome P450 family.</text>
</comment>
<comment type="caution">
    <text evidence="10">The sequence shown here is derived from an EMBL/GenBank/DDBJ whole genome shotgun (WGS) entry which is preliminary data.</text>
</comment>
<sequence>MTPAELPPSLHIDAARARVRLSPADPAFFQDPYPAYRAIRRSCPLFLWEDYGHLCAADAATVDALFRDRRFGREAPGRPPPPERVKPFHDLDALSMLEREPPAHTRLRRLVTRAFVFRAVERLRPRIERVVDALLDALPDRGTVDLLPAYAEPIPVVVIAELLGVPAADAPHLLDWSHRMVAMYRPGRTRADEDAAVAATLAFSAYLRDHLAERRARPREDLLTLLATAPEGEITPDEAVANAALLLNAGHEATVHAIGNAVAAVLGSGLDPAALFATPALTAATVEEALRFEPPLHLFTRTCLEPARVAGTAFRPGDRVGLLIGAANRDPARWAAPDGFDPARAPAPHLGFGGGIHFCLGAPLARLELEVALPRLFARRPGLRSADAPRFADRYHFRGLDALRVTLG</sequence>
<evidence type="ECO:0000256" key="9">
    <source>
        <dbReference type="RuleBase" id="RU000461"/>
    </source>
</evidence>
<dbReference type="InterPro" id="IPR017972">
    <property type="entry name" value="Cyt_P450_CS"/>
</dbReference>
<dbReference type="GO" id="GO:0005506">
    <property type="term" value="F:iron ion binding"/>
    <property type="evidence" value="ECO:0007669"/>
    <property type="project" value="InterPro"/>
</dbReference>
<dbReference type="AlphaFoldDB" id="A0A4Q2UEE7"/>
<dbReference type="PROSITE" id="PS00086">
    <property type="entry name" value="CYTOCHROME_P450"/>
    <property type="match status" value="1"/>
</dbReference>
<keyword evidence="6 9" id="KW-0408">Iron</keyword>
<dbReference type="PANTHER" id="PTHR46696">
    <property type="entry name" value="P450, PUTATIVE (EUROFUNG)-RELATED"/>
    <property type="match status" value="1"/>
</dbReference>
<keyword evidence="7 9" id="KW-0503">Monooxygenase</keyword>
<dbReference type="FunFam" id="1.10.630.10:FF:000018">
    <property type="entry name" value="Cytochrome P450 monooxygenase"/>
    <property type="match status" value="1"/>
</dbReference>
<protein>
    <submittedName>
        <fullName evidence="10">Cytochrome P450</fullName>
    </submittedName>
</protein>
<dbReference type="PANTHER" id="PTHR46696:SF1">
    <property type="entry name" value="CYTOCHROME P450 YJIB-RELATED"/>
    <property type="match status" value="1"/>
</dbReference>
<evidence type="ECO:0000256" key="1">
    <source>
        <dbReference type="ARBA" id="ARBA00001971"/>
    </source>
</evidence>
<accession>A0A4Q2UEE7</accession>
<reference evidence="10 11" key="1">
    <citation type="submission" date="2018-12" db="EMBL/GenBank/DDBJ databases">
        <authorList>
            <person name="Grouzdev D.S."/>
            <person name="Krutkina M.S."/>
        </authorList>
    </citation>
    <scope>NUCLEOTIDE SEQUENCE [LARGE SCALE GENOMIC DNA]</scope>
    <source>
        <strain evidence="10 11">RmlP026</strain>
    </source>
</reference>
<name>A0A4Q2UEE7_9HYPH</name>
<dbReference type="InterPro" id="IPR002397">
    <property type="entry name" value="Cyt_P450_B"/>
</dbReference>
<evidence type="ECO:0000256" key="2">
    <source>
        <dbReference type="ARBA" id="ARBA00010617"/>
    </source>
</evidence>
<dbReference type="RefSeq" id="WP_129223403.1">
    <property type="nucleotide sequence ID" value="NZ_QYBB01000002.1"/>
</dbReference>
<dbReference type="OrthoDB" id="9801155at2"/>
<dbReference type="GO" id="GO:0004497">
    <property type="term" value="F:monooxygenase activity"/>
    <property type="evidence" value="ECO:0007669"/>
    <property type="project" value="UniProtKB-KW"/>
</dbReference>
<evidence type="ECO:0000256" key="4">
    <source>
        <dbReference type="ARBA" id="ARBA00022723"/>
    </source>
</evidence>